<dbReference type="InterPro" id="IPR005135">
    <property type="entry name" value="Endo/exonuclease/phosphatase"/>
</dbReference>
<dbReference type="Pfam" id="PF00078">
    <property type="entry name" value="RVT_1"/>
    <property type="match status" value="1"/>
</dbReference>
<dbReference type="Pfam" id="PF03372">
    <property type="entry name" value="Exo_endo_phos"/>
    <property type="match status" value="1"/>
</dbReference>
<dbReference type="GO" id="GO:0003824">
    <property type="term" value="F:catalytic activity"/>
    <property type="evidence" value="ECO:0007669"/>
    <property type="project" value="InterPro"/>
</dbReference>
<dbReference type="InterPro" id="IPR043502">
    <property type="entry name" value="DNA/RNA_pol_sf"/>
</dbReference>
<feature type="domain" description="Reverse transcriptase" evidence="1">
    <location>
        <begin position="483"/>
        <end position="753"/>
    </location>
</feature>
<dbReference type="Gene3D" id="3.60.10.10">
    <property type="entry name" value="Endonuclease/exonuclease/phosphatase"/>
    <property type="match status" value="1"/>
</dbReference>
<gene>
    <name evidence="2" type="ORF">Sradi_4013700</name>
</gene>
<reference evidence="2" key="1">
    <citation type="submission" date="2020-06" db="EMBL/GenBank/DDBJ databases">
        <authorList>
            <person name="Li T."/>
            <person name="Hu X."/>
            <person name="Zhang T."/>
            <person name="Song X."/>
            <person name="Zhang H."/>
            <person name="Dai N."/>
            <person name="Sheng W."/>
            <person name="Hou X."/>
            <person name="Wei L."/>
        </authorList>
    </citation>
    <scope>NUCLEOTIDE SEQUENCE</scope>
    <source>
        <strain evidence="2">G02</strain>
        <tissue evidence="2">Leaf</tissue>
    </source>
</reference>
<evidence type="ECO:0000259" key="1">
    <source>
        <dbReference type="PROSITE" id="PS50878"/>
    </source>
</evidence>
<evidence type="ECO:0000313" key="2">
    <source>
        <dbReference type="EMBL" id="KAL0355668.1"/>
    </source>
</evidence>
<dbReference type="SUPFAM" id="SSF56219">
    <property type="entry name" value="DNase I-like"/>
    <property type="match status" value="1"/>
</dbReference>
<protein>
    <submittedName>
        <fullName evidence="2">LINE-1 retrotransposable element O protein</fullName>
    </submittedName>
</protein>
<sequence>MNILCWNCQELGNPWTVHGLGEYIKTHHPSLVFLAETKCNSSRVDLLKRKFGMFGFSVASVGKSGGLALLWEKTISVQLQSYSAYHIDVSIQADSDPSPWRFTGFYGMAEASKRTESWSLLRQLRSQSIRPWLCAGDFNEILLQAEKTGRSLRPLWQMRNFREALSDCDLHDLGYSGEDFTWCNRQEIPNTISIRLDRACGDSRWKALFPTASVENLSSIYSDHLPILINPAPTSGQKSIGGKVFRFEASWLQSEDCPHVVETSWQSIRSGNVQKTFIDKLNSSRAALSSWGRNSFKERRHRIEVLEKILTKIRSRPLTGEVKNKEDKVRRELEGLLLEDEVYWRQRGKIQWLKGGDKNTSFFHRAASNRKRINSIFRLRDAHGNWIEKNEEIRNWIETYFRGIFSSCRPSVEEIEEGTAALSSKVTQEMEDDLLQPFTEEEVTNTLFQMSPLKSPGPDGMPPIFYHKHWHIINKDVIRCTLSILNNVEMLHELNHTSIVLIPKCSKAETLSQFRPISLCNVVYKIVSKALANRMKHLLDKIISPTQAAFVPGRLITDNVLLAYEINHFLHTKRKGRKGHSVIKLDISKAYDKIEWPFLEKVLFKLGFPDKIVRLILLCVTTVSYSFILSGTQFGHVLPQRGLRQGDPLSPYLFLLCTEAFSSLVHRAETTGRLRGVAISREAPPISHLLFADDTLLCCQATREAMECIKEILDCYGRASGQEVNFNKSTAVFSGNVQRDVQKNLSELLGIRLEEKHDKYLGLPSIVGKSRRAVFNCIRDRVWSRIQGWSDKLLSQAGKTVLIKSVLQAIPTYAMGCFRLPFSLINEIQSMIADYLWHRRDERKIHWIAWRKLCTQKKCGGLGFRDLKAFNAAMLAKQFWRILTEPERLLSRVKARYFPNSSILEAKPGYNPSFTWRSILASKEIIKAGARWSVGSGREINIWTDPWIPRSYCFKAITQPNSLHELRTVDSLIDPVSKEWNRNLVLATFHPSDSEAILGIPLSKLGRRDKIVWHHTC</sequence>
<dbReference type="InterPro" id="IPR000477">
    <property type="entry name" value="RT_dom"/>
</dbReference>
<dbReference type="PANTHER" id="PTHR33116:SF86">
    <property type="entry name" value="REVERSE TRANSCRIPTASE DOMAIN-CONTAINING PROTEIN"/>
    <property type="match status" value="1"/>
</dbReference>
<dbReference type="CDD" id="cd01650">
    <property type="entry name" value="RT_nLTR_like"/>
    <property type="match status" value="1"/>
</dbReference>
<organism evidence="2">
    <name type="scientific">Sesamum radiatum</name>
    <name type="common">Black benniseed</name>
    <dbReference type="NCBI Taxonomy" id="300843"/>
    <lineage>
        <taxon>Eukaryota</taxon>
        <taxon>Viridiplantae</taxon>
        <taxon>Streptophyta</taxon>
        <taxon>Embryophyta</taxon>
        <taxon>Tracheophyta</taxon>
        <taxon>Spermatophyta</taxon>
        <taxon>Magnoliopsida</taxon>
        <taxon>eudicotyledons</taxon>
        <taxon>Gunneridae</taxon>
        <taxon>Pentapetalae</taxon>
        <taxon>asterids</taxon>
        <taxon>lamiids</taxon>
        <taxon>Lamiales</taxon>
        <taxon>Pedaliaceae</taxon>
        <taxon>Sesamum</taxon>
    </lineage>
</organism>
<accession>A0AAW2PKP3</accession>
<dbReference type="PANTHER" id="PTHR33116">
    <property type="entry name" value="REVERSE TRANSCRIPTASE ZINC-BINDING DOMAIN-CONTAINING PROTEIN-RELATED-RELATED"/>
    <property type="match status" value="1"/>
</dbReference>
<dbReference type="PROSITE" id="PS50878">
    <property type="entry name" value="RT_POL"/>
    <property type="match status" value="1"/>
</dbReference>
<dbReference type="InterPro" id="IPR036691">
    <property type="entry name" value="Endo/exonu/phosph_ase_sf"/>
</dbReference>
<dbReference type="EMBL" id="JACGWJ010000017">
    <property type="protein sequence ID" value="KAL0355668.1"/>
    <property type="molecule type" value="Genomic_DNA"/>
</dbReference>
<name>A0AAW2PKP3_SESRA</name>
<dbReference type="SUPFAM" id="SSF56672">
    <property type="entry name" value="DNA/RNA polymerases"/>
    <property type="match status" value="1"/>
</dbReference>
<proteinExistence type="predicted"/>
<reference evidence="2" key="2">
    <citation type="journal article" date="2024" name="Plant">
        <title>Genomic evolution and insights into agronomic trait innovations of Sesamum species.</title>
        <authorList>
            <person name="Miao H."/>
            <person name="Wang L."/>
            <person name="Qu L."/>
            <person name="Liu H."/>
            <person name="Sun Y."/>
            <person name="Le M."/>
            <person name="Wang Q."/>
            <person name="Wei S."/>
            <person name="Zheng Y."/>
            <person name="Lin W."/>
            <person name="Duan Y."/>
            <person name="Cao H."/>
            <person name="Xiong S."/>
            <person name="Wang X."/>
            <person name="Wei L."/>
            <person name="Li C."/>
            <person name="Ma Q."/>
            <person name="Ju M."/>
            <person name="Zhao R."/>
            <person name="Li G."/>
            <person name="Mu C."/>
            <person name="Tian Q."/>
            <person name="Mei H."/>
            <person name="Zhang T."/>
            <person name="Gao T."/>
            <person name="Zhang H."/>
        </authorList>
    </citation>
    <scope>NUCLEOTIDE SEQUENCE</scope>
    <source>
        <strain evidence="2">G02</strain>
    </source>
</reference>
<dbReference type="AlphaFoldDB" id="A0AAW2PKP3"/>
<comment type="caution">
    <text evidence="2">The sequence shown here is derived from an EMBL/GenBank/DDBJ whole genome shotgun (WGS) entry which is preliminary data.</text>
</comment>